<sequence length="140" mass="16083">MKKINFIVILITLLALSCKKDKKEIEEPTQMEQVMAIHDEVMPKMSVIGKLVGELNDKVDSTEIGLKYEAAKRDLQASHKTMMDWMQGFGDRFNSDEILNGKELTAEKQEWLSEEEEKVKALKEQINKSIEQAEALLKKE</sequence>
<proteinExistence type="predicted"/>
<evidence type="ECO:0000313" key="2">
    <source>
        <dbReference type="EMBL" id="NJB71189.1"/>
    </source>
</evidence>
<accession>A0A846R2Z2</accession>
<dbReference type="RefSeq" id="WP_167962723.1">
    <property type="nucleotide sequence ID" value="NZ_JAATJJ010000001.1"/>
</dbReference>
<name>A0A846R2Z2_9FLAO</name>
<gene>
    <name evidence="2" type="ORF">GGR42_001651</name>
</gene>
<reference evidence="2 3" key="1">
    <citation type="submission" date="2020-03" db="EMBL/GenBank/DDBJ databases">
        <title>Genomic Encyclopedia of Type Strains, Phase IV (KMG-IV): sequencing the most valuable type-strain genomes for metagenomic binning, comparative biology and taxonomic classification.</title>
        <authorList>
            <person name="Goeker M."/>
        </authorList>
    </citation>
    <scope>NUCLEOTIDE SEQUENCE [LARGE SCALE GENOMIC DNA]</scope>
    <source>
        <strain evidence="2 3">DSM 29762</strain>
    </source>
</reference>
<dbReference type="EMBL" id="JAATJJ010000001">
    <property type="protein sequence ID" value="NJB71189.1"/>
    <property type="molecule type" value="Genomic_DNA"/>
</dbReference>
<organism evidence="2 3">
    <name type="scientific">Saonia flava</name>
    <dbReference type="NCBI Taxonomy" id="523696"/>
    <lineage>
        <taxon>Bacteria</taxon>
        <taxon>Pseudomonadati</taxon>
        <taxon>Bacteroidota</taxon>
        <taxon>Flavobacteriia</taxon>
        <taxon>Flavobacteriales</taxon>
        <taxon>Flavobacteriaceae</taxon>
        <taxon>Saonia</taxon>
    </lineage>
</organism>
<feature type="coiled-coil region" evidence="1">
    <location>
        <begin position="112"/>
        <end position="139"/>
    </location>
</feature>
<keyword evidence="1" id="KW-0175">Coiled coil</keyword>
<protein>
    <submittedName>
        <fullName evidence="2">Outer membrane translocation and assembly module TamA</fullName>
    </submittedName>
</protein>
<evidence type="ECO:0000313" key="3">
    <source>
        <dbReference type="Proteomes" id="UP000590442"/>
    </source>
</evidence>
<comment type="caution">
    <text evidence="2">The sequence shown here is derived from an EMBL/GenBank/DDBJ whole genome shotgun (WGS) entry which is preliminary data.</text>
</comment>
<evidence type="ECO:0000256" key="1">
    <source>
        <dbReference type="SAM" id="Coils"/>
    </source>
</evidence>
<dbReference type="AlphaFoldDB" id="A0A846R2Z2"/>
<dbReference type="PROSITE" id="PS51257">
    <property type="entry name" value="PROKAR_LIPOPROTEIN"/>
    <property type="match status" value="1"/>
</dbReference>
<dbReference type="Proteomes" id="UP000590442">
    <property type="component" value="Unassembled WGS sequence"/>
</dbReference>
<keyword evidence="3" id="KW-1185">Reference proteome</keyword>